<dbReference type="PANTHER" id="PTHR21521">
    <property type="entry name" value="AMUN, ISOFORM A"/>
    <property type="match status" value="1"/>
</dbReference>
<feature type="compositionally biased region" description="Basic and acidic residues" evidence="1">
    <location>
        <begin position="223"/>
        <end position="233"/>
    </location>
</feature>
<dbReference type="OrthoDB" id="8249012at2759"/>
<dbReference type="AlphaFoldDB" id="A0A6G1KA39"/>
<protein>
    <submittedName>
        <fullName evidence="2">Uncharacterized protein</fullName>
    </submittedName>
</protein>
<feature type="compositionally biased region" description="Basic and acidic residues" evidence="1">
    <location>
        <begin position="242"/>
        <end position="259"/>
    </location>
</feature>
<evidence type="ECO:0000256" key="1">
    <source>
        <dbReference type="SAM" id="MobiDB-lite"/>
    </source>
</evidence>
<evidence type="ECO:0000313" key="3">
    <source>
        <dbReference type="Proteomes" id="UP000799428"/>
    </source>
</evidence>
<organism evidence="2 3">
    <name type="scientific">Pleomassaria siparia CBS 279.74</name>
    <dbReference type="NCBI Taxonomy" id="1314801"/>
    <lineage>
        <taxon>Eukaryota</taxon>
        <taxon>Fungi</taxon>
        <taxon>Dikarya</taxon>
        <taxon>Ascomycota</taxon>
        <taxon>Pezizomycotina</taxon>
        <taxon>Dothideomycetes</taxon>
        <taxon>Pleosporomycetidae</taxon>
        <taxon>Pleosporales</taxon>
        <taxon>Pleomassariaceae</taxon>
        <taxon>Pleomassaria</taxon>
    </lineage>
</organism>
<dbReference type="Proteomes" id="UP000799428">
    <property type="component" value="Unassembled WGS sequence"/>
</dbReference>
<reference evidence="2" key="1">
    <citation type="journal article" date="2020" name="Stud. Mycol.">
        <title>101 Dothideomycetes genomes: a test case for predicting lifestyles and emergence of pathogens.</title>
        <authorList>
            <person name="Haridas S."/>
            <person name="Albert R."/>
            <person name="Binder M."/>
            <person name="Bloem J."/>
            <person name="Labutti K."/>
            <person name="Salamov A."/>
            <person name="Andreopoulos B."/>
            <person name="Baker S."/>
            <person name="Barry K."/>
            <person name="Bills G."/>
            <person name="Bluhm B."/>
            <person name="Cannon C."/>
            <person name="Castanera R."/>
            <person name="Culley D."/>
            <person name="Daum C."/>
            <person name="Ezra D."/>
            <person name="Gonzalez J."/>
            <person name="Henrissat B."/>
            <person name="Kuo A."/>
            <person name="Liang C."/>
            <person name="Lipzen A."/>
            <person name="Lutzoni F."/>
            <person name="Magnuson J."/>
            <person name="Mondo S."/>
            <person name="Nolan M."/>
            <person name="Ohm R."/>
            <person name="Pangilinan J."/>
            <person name="Park H.-J."/>
            <person name="Ramirez L."/>
            <person name="Alfaro M."/>
            <person name="Sun H."/>
            <person name="Tritt A."/>
            <person name="Yoshinaga Y."/>
            <person name="Zwiers L.-H."/>
            <person name="Turgeon B."/>
            <person name="Goodwin S."/>
            <person name="Spatafora J."/>
            <person name="Crous P."/>
            <person name="Grigoriev I."/>
        </authorList>
    </citation>
    <scope>NUCLEOTIDE SEQUENCE</scope>
    <source>
        <strain evidence="2">CBS 279.74</strain>
    </source>
</reference>
<accession>A0A6G1KA39</accession>
<keyword evidence="3" id="KW-1185">Reference proteome</keyword>
<dbReference type="PANTHER" id="PTHR21521:SF0">
    <property type="entry name" value="AMUN, ISOFORM A"/>
    <property type="match status" value="1"/>
</dbReference>
<sequence>MAPLSMNSISLSTFNATLARYSSIAPAKLADLDALRYVTIPAKLAERKKEEGNASLAKSEVESLVEWKLKHGTFRPKLLQLVQSNPALLIEETTRSAFAILDPTSPLPALKLVTALKGIGPATASLLLSVYDPDGVPFFSDELYRWVSWGDGGAGGGEGWKKKIKYDVKEYAVVVQKVGELMRGLGVRAQDVERVAWVLGKEGVDVGADEEGGEEEVAHAPGKRPEIEEDSKQVVKKTKTKGSKEKGEVKTASKGETKAVKKSVKRTCEAVSPPEGVRRSSRRKVDS</sequence>
<proteinExistence type="predicted"/>
<feature type="region of interest" description="Disordered" evidence="1">
    <location>
        <begin position="208"/>
        <end position="287"/>
    </location>
</feature>
<gene>
    <name evidence="2" type="ORF">K504DRAFT_379441</name>
</gene>
<dbReference type="EMBL" id="MU005770">
    <property type="protein sequence ID" value="KAF2709301.1"/>
    <property type="molecule type" value="Genomic_DNA"/>
</dbReference>
<name>A0A6G1KA39_9PLEO</name>
<evidence type="ECO:0000313" key="2">
    <source>
        <dbReference type="EMBL" id="KAF2709301.1"/>
    </source>
</evidence>